<comment type="caution">
    <text evidence="1">The sequence shown here is derived from an EMBL/GenBank/DDBJ whole genome shotgun (WGS) entry which is preliminary data.</text>
</comment>
<protein>
    <submittedName>
        <fullName evidence="1">2087_t:CDS:1</fullName>
    </submittedName>
</protein>
<organism evidence="1 2">
    <name type="scientific">Cetraspora pellucida</name>
    <dbReference type="NCBI Taxonomy" id="1433469"/>
    <lineage>
        <taxon>Eukaryota</taxon>
        <taxon>Fungi</taxon>
        <taxon>Fungi incertae sedis</taxon>
        <taxon>Mucoromycota</taxon>
        <taxon>Glomeromycotina</taxon>
        <taxon>Glomeromycetes</taxon>
        <taxon>Diversisporales</taxon>
        <taxon>Gigasporaceae</taxon>
        <taxon>Cetraspora</taxon>
    </lineage>
</organism>
<feature type="non-terminal residue" evidence="1">
    <location>
        <position position="1"/>
    </location>
</feature>
<dbReference type="Proteomes" id="UP000789366">
    <property type="component" value="Unassembled WGS sequence"/>
</dbReference>
<name>A0ACA9QX92_9GLOM</name>
<feature type="non-terminal residue" evidence="1">
    <location>
        <position position="173"/>
    </location>
</feature>
<keyword evidence="2" id="KW-1185">Reference proteome</keyword>
<evidence type="ECO:0000313" key="2">
    <source>
        <dbReference type="Proteomes" id="UP000789366"/>
    </source>
</evidence>
<reference evidence="1" key="1">
    <citation type="submission" date="2021-06" db="EMBL/GenBank/DDBJ databases">
        <authorList>
            <person name="Kallberg Y."/>
            <person name="Tangrot J."/>
            <person name="Rosling A."/>
        </authorList>
    </citation>
    <scope>NUCLEOTIDE SEQUENCE</scope>
    <source>
        <strain evidence="1">28 12/20/2015</strain>
    </source>
</reference>
<proteinExistence type="predicted"/>
<gene>
    <name evidence="1" type="ORF">SPELUC_LOCUS15601</name>
</gene>
<accession>A0ACA9QX92</accession>
<evidence type="ECO:0000313" key="1">
    <source>
        <dbReference type="EMBL" id="CAG8768167.1"/>
    </source>
</evidence>
<sequence length="173" mass="20042">AKFHIRLIPQQWYLDTLVEDVLVLLEPAIVTGLNNQSDVYEHNSHVETNELYKIYENFTKEMELELIKENNETEHNNLEEFAHTISNPISVRTKGRKSKRIKGFNDNTNISKSKNKKKQIPQVEYNKSDNDNDVNYKGEGNNVKEKKDNSEDNNLEEDNSEGIDSEGNNSKET</sequence>
<dbReference type="EMBL" id="CAJVPW010052426">
    <property type="protein sequence ID" value="CAG8768167.1"/>
    <property type="molecule type" value="Genomic_DNA"/>
</dbReference>